<dbReference type="Proteomes" id="UP000815325">
    <property type="component" value="Unassembled WGS sequence"/>
</dbReference>
<evidence type="ECO:0000313" key="3">
    <source>
        <dbReference type="Proteomes" id="UP000815325"/>
    </source>
</evidence>
<keyword evidence="3" id="KW-1185">Reference proteome</keyword>
<sequence length="80" mass="8768">MSAPTGAFYRAAGMSFLRYANVSADLLRNVLKEPFKTKAQNRQVIVYRSSPYVDGKQGKQTVIDIKTGMPTKPQAPSTSS</sequence>
<accession>A0ABQ7H9L7</accession>
<dbReference type="Gene3D" id="1.10.1620.20">
    <property type="entry name" value="ATP synthase, F1 complex, epsilon subunit superfamily, mitochondrial"/>
    <property type="match status" value="1"/>
</dbReference>
<dbReference type="InterPro" id="IPR036742">
    <property type="entry name" value="ATP_synth_F1_esu_sf_mt"/>
</dbReference>
<dbReference type="InterPro" id="IPR006721">
    <property type="entry name" value="ATP_synth_F1_esu_mt"/>
</dbReference>
<dbReference type="PANTHER" id="PTHR12448:SF0">
    <property type="entry name" value="ATP SYNTHASE SUBUNIT EPSILON, MITOCHONDRIAL"/>
    <property type="match status" value="1"/>
</dbReference>
<gene>
    <name evidence="2" type="ORF">DUNSADRAFT_14451</name>
</gene>
<dbReference type="Pfam" id="PF04627">
    <property type="entry name" value="ATP-synt_Eps"/>
    <property type="match status" value="1"/>
</dbReference>
<organism evidence="2 3">
    <name type="scientific">Dunaliella salina</name>
    <name type="common">Green alga</name>
    <name type="synonym">Protococcus salinus</name>
    <dbReference type="NCBI Taxonomy" id="3046"/>
    <lineage>
        <taxon>Eukaryota</taxon>
        <taxon>Viridiplantae</taxon>
        <taxon>Chlorophyta</taxon>
        <taxon>core chlorophytes</taxon>
        <taxon>Chlorophyceae</taxon>
        <taxon>CS clade</taxon>
        <taxon>Chlamydomonadales</taxon>
        <taxon>Dunaliellaceae</taxon>
        <taxon>Dunaliella</taxon>
    </lineage>
</organism>
<protein>
    <submittedName>
        <fullName evidence="2">F1F0 ATP synthase epsilon subunit</fullName>
    </submittedName>
</protein>
<comment type="caution">
    <text evidence="2">The sequence shown here is derived from an EMBL/GenBank/DDBJ whole genome shotgun (WGS) entry which is preliminary data.</text>
</comment>
<reference evidence="2" key="1">
    <citation type="submission" date="2017-08" db="EMBL/GenBank/DDBJ databases">
        <authorList>
            <person name="Polle J.E."/>
            <person name="Barry K."/>
            <person name="Cushman J."/>
            <person name="Schmutz J."/>
            <person name="Tran D."/>
            <person name="Hathwaick L.T."/>
            <person name="Yim W.C."/>
            <person name="Jenkins J."/>
            <person name="Mckie-Krisberg Z.M."/>
            <person name="Prochnik S."/>
            <person name="Lindquist E."/>
            <person name="Dockter R.B."/>
            <person name="Adam C."/>
            <person name="Molina H."/>
            <person name="Bunkerborg J."/>
            <person name="Jin E."/>
            <person name="Buchheim M."/>
            <person name="Magnuson J."/>
        </authorList>
    </citation>
    <scope>NUCLEOTIDE SEQUENCE</scope>
    <source>
        <strain evidence="2">CCAP 19/18</strain>
    </source>
</reference>
<evidence type="ECO:0000313" key="2">
    <source>
        <dbReference type="EMBL" id="KAF5843535.1"/>
    </source>
</evidence>
<dbReference type="EMBL" id="MU069441">
    <property type="protein sequence ID" value="KAF5843535.1"/>
    <property type="molecule type" value="Genomic_DNA"/>
</dbReference>
<dbReference type="CDD" id="cd12153">
    <property type="entry name" value="F1-ATPase_epsilon"/>
    <property type="match status" value="1"/>
</dbReference>
<dbReference type="PANTHER" id="PTHR12448">
    <property type="entry name" value="ATP SYNTHASE EPSILON CHAIN, MITOCHONDRIAL"/>
    <property type="match status" value="1"/>
</dbReference>
<evidence type="ECO:0000256" key="1">
    <source>
        <dbReference type="ARBA" id="ARBA00009502"/>
    </source>
</evidence>
<proteinExistence type="inferred from homology"/>
<name>A0ABQ7H9L7_DUNSA</name>
<dbReference type="SUPFAM" id="SSF48690">
    <property type="entry name" value="Epsilon subunit of mitochondrial F1F0-ATP synthase"/>
    <property type="match status" value="1"/>
</dbReference>
<comment type="similarity">
    <text evidence="1">Belongs to the eukaryotic ATPase epsilon family.</text>
</comment>